<feature type="compositionally biased region" description="Low complexity" evidence="9">
    <location>
        <begin position="210"/>
        <end position="238"/>
    </location>
</feature>
<dbReference type="InterPro" id="IPR045033">
    <property type="entry name" value="PILS1/3/4/5/7"/>
</dbReference>
<organism evidence="11 12">
    <name type="scientific">Micractinium conductrix</name>
    <dbReference type="NCBI Taxonomy" id="554055"/>
    <lineage>
        <taxon>Eukaryota</taxon>
        <taxon>Viridiplantae</taxon>
        <taxon>Chlorophyta</taxon>
        <taxon>core chlorophytes</taxon>
        <taxon>Trebouxiophyceae</taxon>
        <taxon>Chlorellales</taxon>
        <taxon>Chlorellaceae</taxon>
        <taxon>Chlorella clade</taxon>
        <taxon>Micractinium</taxon>
    </lineage>
</organism>
<evidence type="ECO:0000256" key="10">
    <source>
        <dbReference type="SAM" id="Phobius"/>
    </source>
</evidence>
<feature type="transmembrane region" description="Helical" evidence="10">
    <location>
        <begin position="522"/>
        <end position="542"/>
    </location>
</feature>
<evidence type="ECO:0000256" key="5">
    <source>
        <dbReference type="ARBA" id="ARBA00022989"/>
    </source>
</evidence>
<evidence type="ECO:0000256" key="9">
    <source>
        <dbReference type="SAM" id="MobiDB-lite"/>
    </source>
</evidence>
<dbReference type="PANTHER" id="PTHR31651:SF36">
    <property type="entry name" value="AUXIN EFFLUX CARRIER FAMILY PROTEIN"/>
    <property type="match status" value="1"/>
</dbReference>
<feature type="transmembrane region" description="Helical" evidence="10">
    <location>
        <begin position="480"/>
        <end position="501"/>
    </location>
</feature>
<evidence type="ECO:0000256" key="1">
    <source>
        <dbReference type="ARBA" id="ARBA00004141"/>
    </source>
</evidence>
<accession>A0A2P6VC66</accession>
<dbReference type="OrthoDB" id="191139at2759"/>
<comment type="similarity">
    <text evidence="8">Belongs to the auxin efflux carrier (TC 2.A.69.2) family.</text>
</comment>
<sequence>MAASGKLLIICGAVGYLLRSGRIPNSTATVMSQVSFQLLIPCMLFSKVSSTLAANPDPTLLLGIAAMALFQIAVGAATGLLLTPLLAPRGEAAEQQRQQQQQGWRGSTSPGAASAIALSLAAASGAPQAAAALRPKQEAAKGATTQMVAAGAAFGNSFTLPAVFLTTLLPAPLASRALGYAALFLLAWSPCLWSIGMALIGGTPAQQRQQQRAASRAAAAAQELQQLQEQQPSGQQEGVQTAGSSSGPKPLTWRQPRAVDVTPLSSSGGSLGSGDGAGAGEVPTWAEQLAQHPAVAWLSQFAAQVLNPPVLAILAGMLVGLTPAGRALLTAMQSGGAAAAGSAAAAVAAAGAALPPELGLLHAVAKAALEVIELLADGTLASQTLVLAASLMQQPESPASAVAAAPVGPAVAASAAAATSLQRRGWVGALRTLLPADATEARAIAVMMAARSLVVPLFTIGALQALAAGGLLPPALSDPVLLFVLLVEAVMPSAQNLLILLQISERTQALAPAFARTLLKQYFYAILPVTLWVTCFATNLAIPVLR</sequence>
<protein>
    <submittedName>
        <fullName evidence="11">Auxin efflux carrier family</fullName>
    </submittedName>
</protein>
<feature type="transmembrane region" description="Helical" evidence="10">
    <location>
        <begin position="147"/>
        <end position="171"/>
    </location>
</feature>
<gene>
    <name evidence="11" type="ORF">C2E20_4977</name>
</gene>
<keyword evidence="6 10" id="KW-0472">Membrane</keyword>
<evidence type="ECO:0000313" key="12">
    <source>
        <dbReference type="Proteomes" id="UP000239649"/>
    </source>
</evidence>
<evidence type="ECO:0000256" key="4">
    <source>
        <dbReference type="ARBA" id="ARBA00022692"/>
    </source>
</evidence>
<evidence type="ECO:0000256" key="2">
    <source>
        <dbReference type="ARBA" id="ARBA00004308"/>
    </source>
</evidence>
<keyword evidence="3" id="KW-0813">Transport</keyword>
<evidence type="ECO:0000313" key="11">
    <source>
        <dbReference type="EMBL" id="PSC71685.1"/>
    </source>
</evidence>
<keyword evidence="5 10" id="KW-1133">Transmembrane helix</keyword>
<dbReference type="PANTHER" id="PTHR31651">
    <property type="match status" value="1"/>
</dbReference>
<dbReference type="Proteomes" id="UP000239649">
    <property type="component" value="Unassembled WGS sequence"/>
</dbReference>
<keyword evidence="12" id="KW-1185">Reference proteome</keyword>
<dbReference type="Pfam" id="PF03547">
    <property type="entry name" value="Mem_trans"/>
    <property type="match status" value="1"/>
</dbReference>
<dbReference type="InterPro" id="IPR004776">
    <property type="entry name" value="Mem_transp_PIN-like"/>
</dbReference>
<dbReference type="STRING" id="554055.A0A2P6VC66"/>
<evidence type="ECO:0000256" key="3">
    <source>
        <dbReference type="ARBA" id="ARBA00022448"/>
    </source>
</evidence>
<keyword evidence="4 10" id="KW-0812">Transmembrane</keyword>
<proteinExistence type="inferred from homology"/>
<feature type="region of interest" description="Disordered" evidence="9">
    <location>
        <begin position="210"/>
        <end position="254"/>
    </location>
</feature>
<comment type="subcellular location">
    <subcellularLocation>
        <location evidence="2">Endomembrane system</location>
    </subcellularLocation>
    <subcellularLocation>
        <location evidence="1">Membrane</location>
        <topology evidence="1">Multi-pass membrane protein</topology>
    </subcellularLocation>
</comment>
<dbReference type="EMBL" id="LHPF02000013">
    <property type="protein sequence ID" value="PSC71685.1"/>
    <property type="molecule type" value="Genomic_DNA"/>
</dbReference>
<dbReference type="GO" id="GO:0080162">
    <property type="term" value="P:endoplasmic reticulum to cytosol auxin transport"/>
    <property type="evidence" value="ECO:0007669"/>
    <property type="project" value="InterPro"/>
</dbReference>
<comment type="caution">
    <text evidence="11">The sequence shown here is derived from an EMBL/GenBank/DDBJ whole genome shotgun (WGS) entry which is preliminary data.</text>
</comment>
<feature type="transmembrane region" description="Helical" evidence="10">
    <location>
        <begin position="453"/>
        <end position="474"/>
    </location>
</feature>
<dbReference type="GO" id="GO:0016020">
    <property type="term" value="C:membrane"/>
    <property type="evidence" value="ECO:0007669"/>
    <property type="project" value="UniProtKB-SubCell"/>
</dbReference>
<dbReference type="GO" id="GO:0012505">
    <property type="term" value="C:endomembrane system"/>
    <property type="evidence" value="ECO:0007669"/>
    <property type="project" value="UniProtKB-SubCell"/>
</dbReference>
<evidence type="ECO:0000256" key="8">
    <source>
        <dbReference type="ARBA" id="ARBA00025752"/>
    </source>
</evidence>
<evidence type="ECO:0000256" key="6">
    <source>
        <dbReference type="ARBA" id="ARBA00023136"/>
    </source>
</evidence>
<evidence type="ECO:0000256" key="7">
    <source>
        <dbReference type="ARBA" id="ARBA00025100"/>
    </source>
</evidence>
<name>A0A2P6VC66_9CHLO</name>
<feature type="transmembrane region" description="Helical" evidence="10">
    <location>
        <begin position="60"/>
        <end position="87"/>
    </location>
</feature>
<comment type="function">
    <text evidence="7">Involved in cellular auxin homeostasis by regulating auxin metabolism. Regulates intracellular auxin accumulation at the endoplasmic reticulum and thus auxin availability for nuclear auxin signaling.</text>
</comment>
<feature type="transmembrane region" description="Helical" evidence="10">
    <location>
        <begin position="177"/>
        <end position="202"/>
    </location>
</feature>
<dbReference type="AlphaFoldDB" id="A0A2P6VC66"/>
<reference evidence="11 12" key="1">
    <citation type="journal article" date="2018" name="Plant J.">
        <title>Genome sequences of Chlorella sorokiniana UTEX 1602 and Micractinium conductrix SAG 241.80: implications to maltose excretion by a green alga.</title>
        <authorList>
            <person name="Arriola M.B."/>
            <person name="Velmurugan N."/>
            <person name="Zhang Y."/>
            <person name="Plunkett M.H."/>
            <person name="Hondzo H."/>
            <person name="Barney B.M."/>
        </authorList>
    </citation>
    <scope>NUCLEOTIDE SEQUENCE [LARGE SCALE GENOMIC DNA]</scope>
    <source>
        <strain evidence="11 12">SAG 241.80</strain>
    </source>
</reference>